<feature type="repeat" description="WD" evidence="3">
    <location>
        <begin position="335"/>
        <end position="374"/>
    </location>
</feature>
<organism evidence="5 6">
    <name type="scientific">Naganishia liquefaciens</name>
    <dbReference type="NCBI Taxonomy" id="104408"/>
    <lineage>
        <taxon>Eukaryota</taxon>
        <taxon>Fungi</taxon>
        <taxon>Dikarya</taxon>
        <taxon>Basidiomycota</taxon>
        <taxon>Agaricomycotina</taxon>
        <taxon>Tremellomycetes</taxon>
        <taxon>Filobasidiales</taxon>
        <taxon>Filobasidiaceae</taxon>
        <taxon>Naganishia</taxon>
    </lineage>
</organism>
<dbReference type="OrthoDB" id="1068471at2759"/>
<evidence type="ECO:0000256" key="1">
    <source>
        <dbReference type="ARBA" id="ARBA00022574"/>
    </source>
</evidence>
<protein>
    <recommendedName>
        <fullName evidence="7">WD40 repeat domain-containing protein</fullName>
    </recommendedName>
</protein>
<dbReference type="EMBL" id="BLZA01000028">
    <property type="protein sequence ID" value="GHJ88089.1"/>
    <property type="molecule type" value="Genomic_DNA"/>
</dbReference>
<dbReference type="InterPro" id="IPR019775">
    <property type="entry name" value="WD40_repeat_CS"/>
</dbReference>
<evidence type="ECO:0000313" key="5">
    <source>
        <dbReference type="EMBL" id="GHJ88089.1"/>
    </source>
</evidence>
<feature type="compositionally biased region" description="Low complexity" evidence="4">
    <location>
        <begin position="24"/>
        <end position="33"/>
    </location>
</feature>
<gene>
    <name evidence="5" type="ORF">NliqN6_4491</name>
</gene>
<keyword evidence="2" id="KW-0677">Repeat</keyword>
<dbReference type="CDD" id="cd00200">
    <property type="entry name" value="WD40"/>
    <property type="match status" value="1"/>
</dbReference>
<evidence type="ECO:0008006" key="7">
    <source>
        <dbReference type="Google" id="ProtNLM"/>
    </source>
</evidence>
<sequence length="374" mass="39777">MSARNSSALLKRARVDDEEDADPSTMTMTISSSGGEGLGKNALVRQVKRTSGLTAPIVSLAGAHQGEIISCRFDTTGERIAAASADRCISLWKTYPPHDNYGFLPNVHKQAVTDLAFSPSNASVLYSVGADGMLIATDLDTSERLVRYSAHYGPVNSLAVTRAGSSAGRELLLTGGDDGIARVWDPAREGKDPVVELDDELGGVVTAVEWSADGSAAFVGGVDNEIKVWDLRKQEVLYTLKGHTDTIASLALSPNGHFLLSYALDSTCIIHDVRPFSADPTRVYRTLIGAPAGFEQMLTKCAWSKTDNGARVAAGGGDRTVTIWEVESGKILYKLGGHKGSVGAVDFHPREPIILTGSKDTNMLLGEIDAQDLS</sequence>
<dbReference type="InterPro" id="IPR052234">
    <property type="entry name" value="U5_snRNP_Component"/>
</dbReference>
<dbReference type="Gene3D" id="2.130.10.10">
    <property type="entry name" value="YVTN repeat-like/Quinoprotein amine dehydrogenase"/>
    <property type="match status" value="1"/>
</dbReference>
<dbReference type="PROSITE" id="PS50294">
    <property type="entry name" value="WD_REPEATS_REGION"/>
    <property type="match status" value="1"/>
</dbReference>
<accession>A0A8H3YFX2</accession>
<reference evidence="5" key="1">
    <citation type="submission" date="2020-07" db="EMBL/GenBank/DDBJ databases">
        <title>Draft Genome Sequence of a Deep-Sea Yeast, Naganishia (Cryptococcus) liquefaciens strain N6.</title>
        <authorList>
            <person name="Han Y.W."/>
            <person name="Kajitani R."/>
            <person name="Morimoto H."/>
            <person name="Parhat M."/>
            <person name="Tsubouchi H."/>
            <person name="Bakenova O."/>
            <person name="Ogata M."/>
            <person name="Argunhan B."/>
            <person name="Aoki R."/>
            <person name="Kajiwara S."/>
            <person name="Itoh T."/>
            <person name="Iwasaki H."/>
        </authorList>
    </citation>
    <scope>NUCLEOTIDE SEQUENCE</scope>
    <source>
        <strain evidence="5">N6</strain>
    </source>
</reference>
<dbReference type="PROSITE" id="PS50082">
    <property type="entry name" value="WD_REPEATS_2"/>
    <property type="match status" value="6"/>
</dbReference>
<feature type="region of interest" description="Disordered" evidence="4">
    <location>
        <begin position="1"/>
        <end position="37"/>
    </location>
</feature>
<dbReference type="InterPro" id="IPR036322">
    <property type="entry name" value="WD40_repeat_dom_sf"/>
</dbReference>
<dbReference type="AlphaFoldDB" id="A0A8H3YFX2"/>
<dbReference type="Proteomes" id="UP000620104">
    <property type="component" value="Unassembled WGS sequence"/>
</dbReference>
<feature type="repeat" description="WD" evidence="3">
    <location>
        <begin position="148"/>
        <end position="185"/>
    </location>
</feature>
<dbReference type="SUPFAM" id="SSF50978">
    <property type="entry name" value="WD40 repeat-like"/>
    <property type="match status" value="1"/>
</dbReference>
<dbReference type="InterPro" id="IPR001680">
    <property type="entry name" value="WD40_rpt"/>
</dbReference>
<evidence type="ECO:0000313" key="6">
    <source>
        <dbReference type="Proteomes" id="UP000620104"/>
    </source>
</evidence>
<proteinExistence type="predicted"/>
<dbReference type="PANTHER" id="PTHR44006:SF1">
    <property type="entry name" value="U5 SMALL NUCLEAR RIBONUCLEOPROTEIN 40 KDA PROTEIN"/>
    <property type="match status" value="1"/>
</dbReference>
<name>A0A8H3YFX2_9TREE</name>
<feature type="repeat" description="WD" evidence="3">
    <location>
        <begin position="240"/>
        <end position="274"/>
    </location>
</feature>
<dbReference type="InterPro" id="IPR015943">
    <property type="entry name" value="WD40/YVTN_repeat-like_dom_sf"/>
</dbReference>
<dbReference type="GO" id="GO:0003723">
    <property type="term" value="F:RNA binding"/>
    <property type="evidence" value="ECO:0007669"/>
    <property type="project" value="TreeGrafter"/>
</dbReference>
<dbReference type="PROSITE" id="PS00678">
    <property type="entry name" value="WD_REPEATS_1"/>
    <property type="match status" value="1"/>
</dbReference>
<feature type="repeat" description="WD" evidence="3">
    <location>
        <begin position="308"/>
        <end position="334"/>
    </location>
</feature>
<dbReference type="SMART" id="SM00320">
    <property type="entry name" value="WD40"/>
    <property type="match status" value="7"/>
</dbReference>
<keyword evidence="6" id="KW-1185">Reference proteome</keyword>
<dbReference type="GO" id="GO:0071013">
    <property type="term" value="C:catalytic step 2 spliceosome"/>
    <property type="evidence" value="ECO:0007669"/>
    <property type="project" value="TreeGrafter"/>
</dbReference>
<dbReference type="PANTHER" id="PTHR44006">
    <property type="entry name" value="U5 SMALL NUCLEAR RIBONUCLEOPROTEIN 40 KDA PROTEIN"/>
    <property type="match status" value="1"/>
</dbReference>
<feature type="repeat" description="WD" evidence="3">
    <location>
        <begin position="205"/>
        <end position="239"/>
    </location>
</feature>
<evidence type="ECO:0000256" key="3">
    <source>
        <dbReference type="PROSITE-ProRule" id="PRU00221"/>
    </source>
</evidence>
<comment type="caution">
    <text evidence="5">The sequence shown here is derived from an EMBL/GenBank/DDBJ whole genome shotgun (WGS) entry which is preliminary data.</text>
</comment>
<dbReference type="Pfam" id="PF00400">
    <property type="entry name" value="WD40"/>
    <property type="match status" value="6"/>
</dbReference>
<keyword evidence="1 3" id="KW-0853">WD repeat</keyword>
<evidence type="ECO:0000256" key="2">
    <source>
        <dbReference type="ARBA" id="ARBA00022737"/>
    </source>
</evidence>
<evidence type="ECO:0000256" key="4">
    <source>
        <dbReference type="SAM" id="MobiDB-lite"/>
    </source>
</evidence>
<feature type="repeat" description="WD" evidence="3">
    <location>
        <begin position="61"/>
        <end position="93"/>
    </location>
</feature>